<gene>
    <name evidence="10" type="ORF">M427DRAFT_137754</name>
</gene>
<dbReference type="InterPro" id="IPR019821">
    <property type="entry name" value="Kinesin_motor_CS"/>
</dbReference>
<evidence type="ECO:0000259" key="9">
    <source>
        <dbReference type="PROSITE" id="PS50067"/>
    </source>
</evidence>
<evidence type="ECO:0000256" key="5">
    <source>
        <dbReference type="ARBA" id="ARBA00023175"/>
    </source>
</evidence>
<dbReference type="GO" id="GO:0008017">
    <property type="term" value="F:microtubule binding"/>
    <property type="evidence" value="ECO:0007669"/>
    <property type="project" value="InterPro"/>
</dbReference>
<keyword evidence="11" id="KW-1185">Reference proteome</keyword>
<feature type="domain" description="Kinesin motor" evidence="9">
    <location>
        <begin position="4"/>
        <end position="355"/>
    </location>
</feature>
<dbReference type="SMART" id="SM00129">
    <property type="entry name" value="KISc"/>
    <property type="match status" value="1"/>
</dbReference>
<dbReference type="AlphaFoldDB" id="A0A139A5D1"/>
<evidence type="ECO:0000256" key="7">
    <source>
        <dbReference type="SAM" id="Coils"/>
    </source>
</evidence>
<evidence type="ECO:0000256" key="4">
    <source>
        <dbReference type="ARBA" id="ARBA00023054"/>
    </source>
</evidence>
<feature type="binding site" evidence="6">
    <location>
        <begin position="85"/>
        <end position="92"/>
    </location>
    <ligand>
        <name>ATP</name>
        <dbReference type="ChEBI" id="CHEBI:30616"/>
    </ligand>
</feature>
<dbReference type="CDD" id="cd00106">
    <property type="entry name" value="KISc"/>
    <property type="match status" value="1"/>
</dbReference>
<feature type="compositionally biased region" description="Polar residues" evidence="8">
    <location>
        <begin position="482"/>
        <end position="492"/>
    </location>
</feature>
<evidence type="ECO:0000313" key="11">
    <source>
        <dbReference type="Proteomes" id="UP000070544"/>
    </source>
</evidence>
<evidence type="ECO:0000256" key="1">
    <source>
        <dbReference type="ARBA" id="ARBA00022701"/>
    </source>
</evidence>
<evidence type="ECO:0000256" key="3">
    <source>
        <dbReference type="ARBA" id="ARBA00022840"/>
    </source>
</evidence>
<dbReference type="EMBL" id="KQ965794">
    <property type="protein sequence ID" value="KXS11941.1"/>
    <property type="molecule type" value="Genomic_DNA"/>
</dbReference>
<sequence length="1017" mass="112418">MSESVRVFIRPRPLNSSEIRSRNFRVSGNTITCGVDGSAGQPPPTFTFDRVASENASQEEVWDALGRDACERFLNGFNGSVFCYGQTGTGKTHTMMGNPTKKGILPRAIDHIFARLAHIRATSPSSDAVVRVSYLELYNEILRDLLRPGPGSGGAGSGATQCVLREDSKRGVWVEGCLDEPCPTAQHAHTLLLQGTAERKVAATLANEQSSRSHAIFTLTLRRTERGGVGGNVREVVESKIHFVDLAGSERQKSTATQGIRLKEASSINKSLHALSRVLDSLVARTKAAAAAGGSSAGGPGPGYTNFRDSKLTFLLKDALGGNCVTWVVACVTAAQTAMGETLSTLRFANNAKQIRNPATRNVEIEATSHQALQSEVLRLRAEVSELRSSLSASAAPTAPSTPVRTPSRPVNPPDSIPGDSTPVEAGPDGREVVLRLLERLDDTKAKCDEVVKAQKEHTARLERALQQQKMALKLKEKDTNSRNTVPFSPTDSPCPKPRGAISPPEDVSALRREIDRLTHHHPDVTRFAAENIELRGRLARMEQPSAVDDTAFTQYLRQVLEENGRLRSPEFVQRLESELEEERARAQELSEALARANEACTEMKAENEEVRELFVALERQNEELRTQFNKQGTAQAAVVAELAEARARCLSVASRAAQLEGELGRRRRESQVLDIEKQIGLLMARCDAERQNTVRAETRCSELVAEVERVERELEETKTQLRLLEGIEESYNVLKDDHTQLTITLNDNRAHAARLEACLQAYRDSATEHDAEEVAKAREIAKDLTKKVSELESDLGAKCDELNTAMALNSGLSQQIEALRMIEEEAQKLKEQLNDLTIEKNGLAFDNDQLLFENELRLADFEKAKAQFAALEDEVQTLKTKAPTFIQPINPSSSISEFNEDAAMIDSELDGNESGEDATLSQKAFHKSVGGKENADPAINAEEELMNLRMEYRKLADEHARVLRSNKKQKIRYMERLKTENNSLREEIKKLQRDHAFAVHDVLQGRQTKTPRSGLR</sequence>
<evidence type="ECO:0000256" key="2">
    <source>
        <dbReference type="ARBA" id="ARBA00022741"/>
    </source>
</evidence>
<dbReference type="STRING" id="1344416.A0A139A5D1"/>
<dbReference type="GO" id="GO:0005874">
    <property type="term" value="C:microtubule"/>
    <property type="evidence" value="ECO:0007669"/>
    <property type="project" value="UniProtKB-KW"/>
</dbReference>
<reference evidence="10 11" key="1">
    <citation type="journal article" date="2015" name="Genome Biol. Evol.">
        <title>Phylogenomic analyses indicate that early fungi evolved digesting cell walls of algal ancestors of land plants.</title>
        <authorList>
            <person name="Chang Y."/>
            <person name="Wang S."/>
            <person name="Sekimoto S."/>
            <person name="Aerts A.L."/>
            <person name="Choi C."/>
            <person name="Clum A."/>
            <person name="LaButti K.M."/>
            <person name="Lindquist E.A."/>
            <person name="Yee Ngan C."/>
            <person name="Ohm R.A."/>
            <person name="Salamov A.A."/>
            <person name="Grigoriev I.V."/>
            <person name="Spatafora J.W."/>
            <person name="Berbee M.L."/>
        </authorList>
    </citation>
    <scope>NUCLEOTIDE SEQUENCE [LARGE SCALE GENOMIC DNA]</scope>
    <source>
        <strain evidence="10 11">JEL478</strain>
    </source>
</reference>
<organism evidence="10 11">
    <name type="scientific">Gonapodya prolifera (strain JEL478)</name>
    <name type="common">Monoblepharis prolifera</name>
    <dbReference type="NCBI Taxonomy" id="1344416"/>
    <lineage>
        <taxon>Eukaryota</taxon>
        <taxon>Fungi</taxon>
        <taxon>Fungi incertae sedis</taxon>
        <taxon>Chytridiomycota</taxon>
        <taxon>Chytridiomycota incertae sedis</taxon>
        <taxon>Monoblepharidomycetes</taxon>
        <taxon>Monoblepharidales</taxon>
        <taxon>Gonapodyaceae</taxon>
        <taxon>Gonapodya</taxon>
    </lineage>
</organism>
<dbReference type="SUPFAM" id="SSF52540">
    <property type="entry name" value="P-loop containing nucleoside triphosphate hydrolases"/>
    <property type="match status" value="1"/>
</dbReference>
<accession>A0A139A5D1</accession>
<dbReference type="InterPro" id="IPR001752">
    <property type="entry name" value="Kinesin_motor_dom"/>
</dbReference>
<dbReference type="PANTHER" id="PTHR47968">
    <property type="entry name" value="CENTROMERE PROTEIN E"/>
    <property type="match status" value="1"/>
</dbReference>
<dbReference type="PROSITE" id="PS00411">
    <property type="entry name" value="KINESIN_MOTOR_1"/>
    <property type="match status" value="1"/>
</dbReference>
<dbReference type="PROSITE" id="PS50067">
    <property type="entry name" value="KINESIN_MOTOR_2"/>
    <property type="match status" value="1"/>
</dbReference>
<comment type="similarity">
    <text evidence="6">Belongs to the TRAFAC class myosin-kinesin ATPase superfamily. Kinesin family.</text>
</comment>
<feature type="coiled-coil region" evidence="7">
    <location>
        <begin position="939"/>
        <end position="1002"/>
    </location>
</feature>
<proteinExistence type="inferred from homology"/>
<dbReference type="InterPro" id="IPR036961">
    <property type="entry name" value="Kinesin_motor_dom_sf"/>
</dbReference>
<keyword evidence="2 6" id="KW-0547">Nucleotide-binding</keyword>
<dbReference type="OrthoDB" id="3176171at2759"/>
<evidence type="ECO:0000256" key="8">
    <source>
        <dbReference type="SAM" id="MobiDB-lite"/>
    </source>
</evidence>
<dbReference type="Pfam" id="PF00225">
    <property type="entry name" value="Kinesin"/>
    <property type="match status" value="1"/>
</dbReference>
<name>A0A139A5D1_GONPJ</name>
<feature type="coiled-coil region" evidence="7">
    <location>
        <begin position="694"/>
        <end position="728"/>
    </location>
</feature>
<feature type="coiled-coil region" evidence="7">
    <location>
        <begin position="573"/>
        <end position="628"/>
    </location>
</feature>
<dbReference type="Gene3D" id="3.40.850.10">
    <property type="entry name" value="Kinesin motor domain"/>
    <property type="match status" value="1"/>
</dbReference>
<dbReference type="PANTHER" id="PTHR47968:SF36">
    <property type="entry name" value="KINESIN HEAVY CHAIN ISOFORM X1"/>
    <property type="match status" value="1"/>
</dbReference>
<dbReference type="GO" id="GO:0007018">
    <property type="term" value="P:microtubule-based movement"/>
    <property type="evidence" value="ECO:0007669"/>
    <property type="project" value="InterPro"/>
</dbReference>
<keyword evidence="1" id="KW-0493">Microtubule</keyword>
<dbReference type="InterPro" id="IPR027640">
    <property type="entry name" value="Kinesin-like_fam"/>
</dbReference>
<feature type="coiled-coil region" evidence="7">
    <location>
        <begin position="775"/>
        <end position="882"/>
    </location>
</feature>
<keyword evidence="3 6" id="KW-0067">ATP-binding</keyword>
<dbReference type="GO" id="GO:0005524">
    <property type="term" value="F:ATP binding"/>
    <property type="evidence" value="ECO:0007669"/>
    <property type="project" value="UniProtKB-UniRule"/>
</dbReference>
<evidence type="ECO:0000256" key="6">
    <source>
        <dbReference type="PROSITE-ProRule" id="PRU00283"/>
    </source>
</evidence>
<dbReference type="PRINTS" id="PR00380">
    <property type="entry name" value="KINESINHEAVY"/>
</dbReference>
<dbReference type="Proteomes" id="UP000070544">
    <property type="component" value="Unassembled WGS sequence"/>
</dbReference>
<dbReference type="InterPro" id="IPR027417">
    <property type="entry name" value="P-loop_NTPase"/>
</dbReference>
<feature type="region of interest" description="Disordered" evidence="8">
    <location>
        <begin position="389"/>
        <end position="429"/>
    </location>
</feature>
<keyword evidence="5 6" id="KW-0505">Motor protein</keyword>
<dbReference type="GO" id="GO:0003777">
    <property type="term" value="F:microtubule motor activity"/>
    <property type="evidence" value="ECO:0007669"/>
    <property type="project" value="InterPro"/>
</dbReference>
<evidence type="ECO:0000313" key="10">
    <source>
        <dbReference type="EMBL" id="KXS11941.1"/>
    </source>
</evidence>
<protein>
    <submittedName>
        <fullName evidence="10">Kinesin-domain-containing protein</fullName>
    </submittedName>
</protein>
<feature type="compositionally biased region" description="Low complexity" evidence="8">
    <location>
        <begin position="389"/>
        <end position="409"/>
    </location>
</feature>
<feature type="region of interest" description="Disordered" evidence="8">
    <location>
        <begin position="475"/>
        <end position="504"/>
    </location>
</feature>
<keyword evidence="4 7" id="KW-0175">Coiled coil</keyword>